<protein>
    <submittedName>
        <fullName evidence="1">Uncharacterized protein</fullName>
    </submittedName>
</protein>
<evidence type="ECO:0000313" key="1">
    <source>
        <dbReference type="EMBL" id="MUN29918.1"/>
    </source>
</evidence>
<organism evidence="1 2">
    <name type="scientific">Sulfuracidifex metallicus DSM 6482 = JCM 9184</name>
    <dbReference type="NCBI Taxonomy" id="523847"/>
    <lineage>
        <taxon>Archaea</taxon>
        <taxon>Thermoproteota</taxon>
        <taxon>Thermoprotei</taxon>
        <taxon>Sulfolobales</taxon>
        <taxon>Sulfolobaceae</taxon>
        <taxon>Sulfuracidifex</taxon>
    </lineage>
</organism>
<dbReference type="OrthoDB" id="374123at2157"/>
<keyword evidence="2" id="KW-1185">Reference proteome</keyword>
<accession>A0A6A9QQ80</accession>
<sequence>MRKFTLKCEESFYKVVPPLRNALVDKLMEKGLSLKRASSIAGISVVTYEKNKKKFEKEIAILKSNEEMNEMLELTSMKYVNRIDEGPFCVMCSIARVVLDLEKCESVNK</sequence>
<gene>
    <name evidence="1" type="ORF">GC250_10850</name>
</gene>
<dbReference type="EMBL" id="WGGD01000005">
    <property type="protein sequence ID" value="MUN29918.1"/>
    <property type="molecule type" value="Genomic_DNA"/>
</dbReference>
<reference evidence="1 2" key="1">
    <citation type="submission" date="2019-10" db="EMBL/GenBank/DDBJ databases">
        <title>Sequencing and Assembly of Multiple Reported Metal-Biooxidizing Members of the Extremely Thermoacidophilic Archaeal Family Sulfolobaceae.</title>
        <authorList>
            <person name="Counts J.A."/>
            <person name="Kelly R.M."/>
        </authorList>
    </citation>
    <scope>NUCLEOTIDE SEQUENCE [LARGE SCALE GENOMIC DNA]</scope>
    <source>
        <strain evidence="1 2">DSM 6482</strain>
    </source>
</reference>
<name>A0A6A9QQ80_SULME</name>
<evidence type="ECO:0000313" key="2">
    <source>
        <dbReference type="Proteomes" id="UP000470772"/>
    </source>
</evidence>
<dbReference type="Proteomes" id="UP000470772">
    <property type="component" value="Unassembled WGS sequence"/>
</dbReference>
<proteinExistence type="predicted"/>
<dbReference type="AlphaFoldDB" id="A0A6A9QQ80"/>
<dbReference type="RefSeq" id="WP_156017649.1">
    <property type="nucleotide sequence ID" value="NZ_BBBY01000009.1"/>
</dbReference>
<comment type="caution">
    <text evidence="1">The sequence shown here is derived from an EMBL/GenBank/DDBJ whole genome shotgun (WGS) entry which is preliminary data.</text>
</comment>